<dbReference type="PROSITE" id="PS51432">
    <property type="entry name" value="AP_NUCLEASE_F2_4"/>
    <property type="match status" value="1"/>
</dbReference>
<dbReference type="PANTHER" id="PTHR21445">
    <property type="entry name" value="ENDONUCLEASE IV ENDODEOXYRIBONUCLEASE IV"/>
    <property type="match status" value="1"/>
</dbReference>
<feature type="binding site" evidence="7">
    <location>
        <position position="107"/>
    </location>
    <ligand>
        <name>Zn(2+)</name>
        <dbReference type="ChEBI" id="CHEBI:29105"/>
        <label>1</label>
    </ligand>
</feature>
<dbReference type="InterPro" id="IPR018246">
    <property type="entry name" value="AP_endonuc_F2_Zn_BS"/>
</dbReference>
<dbReference type="PROSITE" id="PS00730">
    <property type="entry name" value="AP_NUCLEASE_F2_2"/>
    <property type="match status" value="1"/>
</dbReference>
<organism evidence="9 10">
    <name type="scientific">Methanonatronarchaeum thermophilum</name>
    <dbReference type="NCBI Taxonomy" id="1927129"/>
    <lineage>
        <taxon>Archaea</taxon>
        <taxon>Methanobacteriati</taxon>
        <taxon>Methanobacteriota</taxon>
        <taxon>Methanonatronarchaeia</taxon>
        <taxon>Methanonatronarchaeales</taxon>
        <taxon>Methanonatronarchaeaceae</taxon>
        <taxon>Methanonatronarchaeum</taxon>
    </lineage>
</organism>
<dbReference type="Proteomes" id="UP000195137">
    <property type="component" value="Unassembled WGS sequence"/>
</dbReference>
<dbReference type="NCBIfam" id="TIGR00587">
    <property type="entry name" value="nfo"/>
    <property type="match status" value="1"/>
</dbReference>
<dbReference type="SMART" id="SM00518">
    <property type="entry name" value="AP2Ec"/>
    <property type="match status" value="1"/>
</dbReference>
<dbReference type="EC" id="3.1.21.2" evidence="7"/>
<dbReference type="GO" id="GO:0003677">
    <property type="term" value="F:DNA binding"/>
    <property type="evidence" value="ECO:0007669"/>
    <property type="project" value="InterPro"/>
</dbReference>
<dbReference type="PANTHER" id="PTHR21445:SF0">
    <property type="entry name" value="APURINIC-APYRIMIDINIC ENDONUCLEASE"/>
    <property type="match status" value="1"/>
</dbReference>
<dbReference type="RefSeq" id="WP_086636457.1">
    <property type="nucleotide sequence ID" value="NZ_MRZU01000002.1"/>
</dbReference>
<comment type="cofactor">
    <cofactor evidence="7">
        <name>Zn(2+)</name>
        <dbReference type="ChEBI" id="CHEBI:29105"/>
    </cofactor>
    <text evidence="7">Binds 3 Zn(2+) ions.</text>
</comment>
<dbReference type="InterPro" id="IPR036237">
    <property type="entry name" value="Xyl_isomerase-like_sf"/>
</dbReference>
<comment type="function">
    <text evidence="7">Endonuclease IV plays a role in DNA repair. It cleaves phosphodiester bonds at apurinic or apyrimidinic (AP) sites, generating a 3'-hydroxyl group and a 5'-terminal sugar phosphate.</text>
</comment>
<comment type="similarity">
    <text evidence="1 7">Belongs to the AP endonuclease 2 family.</text>
</comment>
<keyword evidence="6 7" id="KW-0234">DNA repair</keyword>
<evidence type="ECO:0000256" key="3">
    <source>
        <dbReference type="ARBA" id="ARBA00022763"/>
    </source>
</evidence>
<feature type="binding site" evidence="7">
    <location>
        <position position="223"/>
    </location>
    <ligand>
        <name>Zn(2+)</name>
        <dbReference type="ChEBI" id="CHEBI:29105"/>
        <label>3</label>
    </ligand>
</feature>
<dbReference type="AlphaFoldDB" id="A0A1Y3GGM3"/>
<dbReference type="SUPFAM" id="SSF51658">
    <property type="entry name" value="Xylose isomerase-like"/>
    <property type="match status" value="1"/>
</dbReference>
<keyword evidence="7" id="KW-0540">Nuclease</keyword>
<feature type="binding site" evidence="7">
    <location>
        <position position="225"/>
    </location>
    <ligand>
        <name>Zn(2+)</name>
        <dbReference type="ChEBI" id="CHEBI:29105"/>
        <label>3</label>
    </ligand>
</feature>
<dbReference type="OrthoDB" id="33250at2157"/>
<feature type="binding site" evidence="7">
    <location>
        <position position="255"/>
    </location>
    <ligand>
        <name>Zn(2+)</name>
        <dbReference type="ChEBI" id="CHEBI:29105"/>
        <label>2</label>
    </ligand>
</feature>
<protein>
    <recommendedName>
        <fullName evidence="7">Probable endonuclease 4</fullName>
        <ecNumber evidence="7">3.1.21.2</ecNumber>
    </recommendedName>
    <alternativeName>
        <fullName evidence="7">Endodeoxyribonuclease IV</fullName>
    </alternativeName>
    <alternativeName>
        <fullName evidence="7">Endonuclease IV</fullName>
    </alternativeName>
</protein>
<feature type="binding site" evidence="7">
    <location>
        <position position="141"/>
    </location>
    <ligand>
        <name>Zn(2+)</name>
        <dbReference type="ChEBI" id="CHEBI:29105"/>
        <label>2</label>
    </ligand>
</feature>
<keyword evidence="3 7" id="KW-0227">DNA damage</keyword>
<feature type="binding site" evidence="7">
    <location>
        <position position="173"/>
    </location>
    <ligand>
        <name>Zn(2+)</name>
        <dbReference type="ChEBI" id="CHEBI:29105"/>
        <label>2</label>
    </ligand>
</feature>
<feature type="binding site" evidence="7">
    <location>
        <position position="67"/>
    </location>
    <ligand>
        <name>Zn(2+)</name>
        <dbReference type="ChEBI" id="CHEBI:29105"/>
        <label>1</label>
    </ligand>
</feature>
<dbReference type="InterPro" id="IPR013022">
    <property type="entry name" value="Xyl_isomerase-like_TIM-brl"/>
</dbReference>
<reference evidence="9 10" key="1">
    <citation type="submission" date="2016-12" db="EMBL/GenBank/DDBJ databases">
        <title>Discovery of methanogenic haloarchaea.</title>
        <authorList>
            <person name="Sorokin D.Y."/>
            <person name="Makarova K.S."/>
            <person name="Abbas B."/>
            <person name="Ferrer M."/>
            <person name="Golyshin P.N."/>
        </authorList>
    </citation>
    <scope>NUCLEOTIDE SEQUENCE [LARGE SCALE GENOMIC DNA]</scope>
    <source>
        <strain evidence="9">AMET1</strain>
    </source>
</reference>
<feature type="binding site" evidence="7">
    <location>
        <position position="210"/>
    </location>
    <ligand>
        <name>Zn(2+)</name>
        <dbReference type="ChEBI" id="CHEBI:29105"/>
        <label>2</label>
    </ligand>
</feature>
<evidence type="ECO:0000256" key="1">
    <source>
        <dbReference type="ARBA" id="ARBA00005340"/>
    </source>
</evidence>
<feature type="domain" description="Xylose isomerase-like TIM barrel" evidence="8">
    <location>
        <begin position="18"/>
        <end position="272"/>
    </location>
</feature>
<evidence type="ECO:0000313" key="10">
    <source>
        <dbReference type="Proteomes" id="UP000195137"/>
    </source>
</evidence>
<feature type="binding site" evidence="7">
    <location>
        <position position="176"/>
    </location>
    <ligand>
        <name>Zn(2+)</name>
        <dbReference type="ChEBI" id="CHEBI:29105"/>
        <label>3</label>
    </ligand>
</feature>
<dbReference type="GO" id="GO:0008270">
    <property type="term" value="F:zinc ion binding"/>
    <property type="evidence" value="ECO:0007669"/>
    <property type="project" value="UniProtKB-UniRule"/>
</dbReference>
<dbReference type="EMBL" id="MRZU01000002">
    <property type="protein sequence ID" value="OUJ19354.1"/>
    <property type="molecule type" value="Genomic_DNA"/>
</dbReference>
<proteinExistence type="inferred from homology"/>
<dbReference type="HAMAP" id="MF_00152">
    <property type="entry name" value="Nfo"/>
    <property type="match status" value="1"/>
</dbReference>
<evidence type="ECO:0000259" key="8">
    <source>
        <dbReference type="Pfam" id="PF01261"/>
    </source>
</evidence>
<evidence type="ECO:0000256" key="7">
    <source>
        <dbReference type="HAMAP-Rule" id="MF_00152"/>
    </source>
</evidence>
<comment type="caution">
    <text evidence="9">The sequence shown here is derived from an EMBL/GenBank/DDBJ whole genome shotgun (WGS) entry which is preliminary data.</text>
</comment>
<evidence type="ECO:0000256" key="4">
    <source>
        <dbReference type="ARBA" id="ARBA00022801"/>
    </source>
</evidence>
<comment type="catalytic activity">
    <reaction evidence="7">
        <text>Endonucleolytic cleavage to 5'-phosphooligonucleotide end-products.</text>
        <dbReference type="EC" id="3.1.21.2"/>
    </reaction>
</comment>
<dbReference type="GO" id="GO:0008081">
    <property type="term" value="F:phosphoric diester hydrolase activity"/>
    <property type="evidence" value="ECO:0007669"/>
    <property type="project" value="TreeGrafter"/>
</dbReference>
<dbReference type="GO" id="GO:0006284">
    <property type="term" value="P:base-excision repair"/>
    <property type="evidence" value="ECO:0007669"/>
    <property type="project" value="TreeGrafter"/>
</dbReference>
<dbReference type="PROSITE" id="PS00731">
    <property type="entry name" value="AP_NUCLEASE_F2_3"/>
    <property type="match status" value="1"/>
</dbReference>
<evidence type="ECO:0000256" key="6">
    <source>
        <dbReference type="ARBA" id="ARBA00023204"/>
    </source>
</evidence>
<evidence type="ECO:0000256" key="2">
    <source>
        <dbReference type="ARBA" id="ARBA00022723"/>
    </source>
</evidence>
<dbReference type="Pfam" id="PF01261">
    <property type="entry name" value="AP_endonuc_2"/>
    <property type="match status" value="1"/>
</dbReference>
<keyword evidence="10" id="KW-1185">Reference proteome</keyword>
<accession>A0A1Y3GGM3</accession>
<dbReference type="FunFam" id="3.20.20.150:FF:000001">
    <property type="entry name" value="Probable endonuclease 4"/>
    <property type="match status" value="1"/>
</dbReference>
<dbReference type="CDD" id="cd00019">
    <property type="entry name" value="AP2Ec"/>
    <property type="match status" value="1"/>
</dbReference>
<dbReference type="GO" id="GO:0003906">
    <property type="term" value="F:DNA-(apurinic or apyrimidinic site) endonuclease activity"/>
    <property type="evidence" value="ECO:0007669"/>
    <property type="project" value="TreeGrafter"/>
</dbReference>
<keyword evidence="4 7" id="KW-0378">Hydrolase</keyword>
<keyword evidence="7 9" id="KW-0255">Endonuclease</keyword>
<feature type="binding site" evidence="7">
    <location>
        <position position="141"/>
    </location>
    <ligand>
        <name>Zn(2+)</name>
        <dbReference type="ChEBI" id="CHEBI:29105"/>
        <label>1</label>
    </ligand>
</feature>
<dbReference type="InterPro" id="IPR001719">
    <property type="entry name" value="AP_endonuc_2"/>
</dbReference>
<gene>
    <name evidence="7" type="primary">nfo</name>
    <name evidence="9" type="ORF">AMET1_0023</name>
</gene>
<keyword evidence="2 7" id="KW-0479">Metal-binding</keyword>
<dbReference type="Gene3D" id="3.20.20.150">
    <property type="entry name" value="Divalent-metal-dependent TIM barrel enzymes"/>
    <property type="match status" value="1"/>
</dbReference>
<evidence type="ECO:0000313" key="9">
    <source>
        <dbReference type="EMBL" id="OUJ19354.1"/>
    </source>
</evidence>
<evidence type="ECO:0000256" key="5">
    <source>
        <dbReference type="ARBA" id="ARBA00022833"/>
    </source>
</evidence>
<keyword evidence="5 7" id="KW-0862">Zinc</keyword>
<name>A0A1Y3GGM3_9EURY</name>
<sequence length="276" mass="30785">MLRVGVHVSISGGIYRSFDRAKELDCNCFQIFSHSPRSWKFNLPGNDDSEIFVEKSNKMDIEPLVIHGSYLVNLATPKEGLRERSIESTQKEIELSNEVGIDYVNIHPGAHTGIGEKQGLNNVVSSINEIQGLDNTELLIENTSGSGTKVGYTFEQIEELIERVDADIGVTLDTCHAYTAGYDLATKEGLEKTIENIEETVGIDKIKLIHLNDSKNPLNSTKDHHEHIGLGEIGVSGMERIINHPKLREIPFILETPVDETRGDKENIEVVKKIRN</sequence>
<dbReference type="GO" id="GO:0008833">
    <property type="term" value="F:deoxyribonuclease IV (phage-T4-induced) activity"/>
    <property type="evidence" value="ECO:0007669"/>
    <property type="project" value="UniProtKB-UniRule"/>
</dbReference>